<evidence type="ECO:0000256" key="4">
    <source>
        <dbReference type="ARBA" id="ARBA00022741"/>
    </source>
</evidence>
<reference evidence="11 12" key="1">
    <citation type="submission" date="2020-08" db="EMBL/GenBank/DDBJ databases">
        <title>Plant Genome Project.</title>
        <authorList>
            <person name="Zhang R.-G."/>
        </authorList>
    </citation>
    <scope>NUCLEOTIDE SEQUENCE [LARGE SCALE GENOMIC DNA]</scope>
    <source>
        <tissue evidence="11">Rhizome</tissue>
    </source>
</reference>
<dbReference type="SUPFAM" id="SSF56112">
    <property type="entry name" value="Protein kinase-like (PK-like)"/>
    <property type="match status" value="1"/>
</dbReference>
<feature type="region of interest" description="Disordered" evidence="9">
    <location>
        <begin position="1"/>
        <end position="27"/>
    </location>
</feature>
<evidence type="ECO:0000259" key="10">
    <source>
        <dbReference type="PROSITE" id="PS50011"/>
    </source>
</evidence>
<dbReference type="PANTHER" id="PTHR45637">
    <property type="entry name" value="FLIPPASE KINASE 1-RELATED"/>
    <property type="match status" value="1"/>
</dbReference>
<keyword evidence="3" id="KW-0808">Transferase</keyword>
<evidence type="ECO:0000313" key="12">
    <source>
        <dbReference type="Proteomes" id="UP000734854"/>
    </source>
</evidence>
<evidence type="ECO:0000256" key="2">
    <source>
        <dbReference type="ARBA" id="ARBA00022527"/>
    </source>
</evidence>
<dbReference type="EC" id="2.7.11.1" evidence="1"/>
<accession>A0A8J5LVF4</accession>
<keyword evidence="5" id="KW-0418">Kinase</keyword>
<sequence length="173" mass="19596">MMQPSSSIRRDPLDRDPWSAPESSVIHSQGHGSAVDWWTFSILLYELLHGATSFKSSDNRATLDNVVGQSLSFLETLLASLVAQDLIQGLLVKDLKRRITYLKGATKIKQHLFFEGINWDLVRIITLPHVPNPINFSQFWSKEKKNAKSGLPGGNTRNKGNPNDLVYHDFEYF</sequence>
<keyword evidence="12" id="KW-1185">Reference proteome</keyword>
<dbReference type="InterPro" id="IPR011009">
    <property type="entry name" value="Kinase-like_dom_sf"/>
</dbReference>
<gene>
    <name evidence="11" type="ORF">ZIOFF_001924</name>
</gene>
<evidence type="ECO:0000256" key="6">
    <source>
        <dbReference type="ARBA" id="ARBA00022840"/>
    </source>
</evidence>
<evidence type="ECO:0000256" key="5">
    <source>
        <dbReference type="ARBA" id="ARBA00022777"/>
    </source>
</evidence>
<keyword evidence="6" id="KW-0067">ATP-binding</keyword>
<evidence type="ECO:0000256" key="3">
    <source>
        <dbReference type="ARBA" id="ARBA00022679"/>
    </source>
</evidence>
<keyword evidence="4" id="KW-0547">Nucleotide-binding</keyword>
<evidence type="ECO:0000256" key="1">
    <source>
        <dbReference type="ARBA" id="ARBA00012513"/>
    </source>
</evidence>
<evidence type="ECO:0000256" key="9">
    <source>
        <dbReference type="SAM" id="MobiDB-lite"/>
    </source>
</evidence>
<dbReference type="Proteomes" id="UP000734854">
    <property type="component" value="Unassembled WGS sequence"/>
</dbReference>
<comment type="catalytic activity">
    <reaction evidence="8">
        <text>L-seryl-[protein] + ATP = O-phospho-L-seryl-[protein] + ADP + H(+)</text>
        <dbReference type="Rhea" id="RHEA:17989"/>
        <dbReference type="Rhea" id="RHEA-COMP:9863"/>
        <dbReference type="Rhea" id="RHEA-COMP:11604"/>
        <dbReference type="ChEBI" id="CHEBI:15378"/>
        <dbReference type="ChEBI" id="CHEBI:29999"/>
        <dbReference type="ChEBI" id="CHEBI:30616"/>
        <dbReference type="ChEBI" id="CHEBI:83421"/>
        <dbReference type="ChEBI" id="CHEBI:456216"/>
        <dbReference type="EC" id="2.7.11.1"/>
    </reaction>
</comment>
<dbReference type="InterPro" id="IPR000719">
    <property type="entry name" value="Prot_kinase_dom"/>
</dbReference>
<evidence type="ECO:0000256" key="8">
    <source>
        <dbReference type="ARBA" id="ARBA00048679"/>
    </source>
</evidence>
<keyword evidence="2" id="KW-0723">Serine/threonine-protein kinase</keyword>
<organism evidence="11 12">
    <name type="scientific">Zingiber officinale</name>
    <name type="common">Ginger</name>
    <name type="synonym">Amomum zingiber</name>
    <dbReference type="NCBI Taxonomy" id="94328"/>
    <lineage>
        <taxon>Eukaryota</taxon>
        <taxon>Viridiplantae</taxon>
        <taxon>Streptophyta</taxon>
        <taxon>Embryophyta</taxon>
        <taxon>Tracheophyta</taxon>
        <taxon>Spermatophyta</taxon>
        <taxon>Magnoliopsida</taxon>
        <taxon>Liliopsida</taxon>
        <taxon>Zingiberales</taxon>
        <taxon>Zingiberaceae</taxon>
        <taxon>Zingiber</taxon>
    </lineage>
</organism>
<dbReference type="PROSITE" id="PS50011">
    <property type="entry name" value="PROTEIN_KINASE_DOM"/>
    <property type="match status" value="1"/>
</dbReference>
<feature type="domain" description="Protein kinase" evidence="10">
    <location>
        <begin position="1"/>
        <end position="114"/>
    </location>
</feature>
<dbReference type="EMBL" id="JACMSC010000001">
    <property type="protein sequence ID" value="KAG6536853.1"/>
    <property type="molecule type" value="Genomic_DNA"/>
</dbReference>
<comment type="catalytic activity">
    <reaction evidence="7">
        <text>L-threonyl-[protein] + ATP = O-phospho-L-threonyl-[protein] + ADP + H(+)</text>
        <dbReference type="Rhea" id="RHEA:46608"/>
        <dbReference type="Rhea" id="RHEA-COMP:11060"/>
        <dbReference type="Rhea" id="RHEA-COMP:11605"/>
        <dbReference type="ChEBI" id="CHEBI:15378"/>
        <dbReference type="ChEBI" id="CHEBI:30013"/>
        <dbReference type="ChEBI" id="CHEBI:30616"/>
        <dbReference type="ChEBI" id="CHEBI:61977"/>
        <dbReference type="ChEBI" id="CHEBI:456216"/>
        <dbReference type="EC" id="2.7.11.1"/>
    </reaction>
</comment>
<dbReference type="Gene3D" id="1.10.510.10">
    <property type="entry name" value="Transferase(Phosphotransferase) domain 1"/>
    <property type="match status" value="1"/>
</dbReference>
<dbReference type="GO" id="GO:0004674">
    <property type="term" value="F:protein serine/threonine kinase activity"/>
    <property type="evidence" value="ECO:0007669"/>
    <property type="project" value="UniProtKB-KW"/>
</dbReference>
<feature type="compositionally biased region" description="Basic and acidic residues" evidence="9">
    <location>
        <begin position="8"/>
        <end position="17"/>
    </location>
</feature>
<dbReference type="GO" id="GO:0005524">
    <property type="term" value="F:ATP binding"/>
    <property type="evidence" value="ECO:0007669"/>
    <property type="project" value="UniProtKB-KW"/>
</dbReference>
<dbReference type="AlphaFoldDB" id="A0A8J5LVF4"/>
<proteinExistence type="predicted"/>
<comment type="caution">
    <text evidence="11">The sequence shown here is derived from an EMBL/GenBank/DDBJ whole genome shotgun (WGS) entry which is preliminary data.</text>
</comment>
<dbReference type="Pfam" id="PF00069">
    <property type="entry name" value="Pkinase"/>
    <property type="match status" value="1"/>
</dbReference>
<name>A0A8J5LVF4_ZINOF</name>
<evidence type="ECO:0000256" key="7">
    <source>
        <dbReference type="ARBA" id="ARBA00047899"/>
    </source>
</evidence>
<protein>
    <recommendedName>
        <fullName evidence="1">non-specific serine/threonine protein kinase</fullName>
        <ecNumber evidence="1">2.7.11.1</ecNumber>
    </recommendedName>
</protein>
<evidence type="ECO:0000313" key="11">
    <source>
        <dbReference type="EMBL" id="KAG6536853.1"/>
    </source>
</evidence>